<feature type="region of interest" description="Disordered" evidence="1">
    <location>
        <begin position="143"/>
        <end position="171"/>
    </location>
</feature>
<evidence type="ECO:0000313" key="3">
    <source>
        <dbReference type="Proteomes" id="UP000824782"/>
    </source>
</evidence>
<dbReference type="AlphaFoldDB" id="A0AAV6ZF33"/>
<dbReference type="Proteomes" id="UP000824782">
    <property type="component" value="Unassembled WGS sequence"/>
</dbReference>
<evidence type="ECO:0000313" key="2">
    <source>
        <dbReference type="EMBL" id="KAG8544483.1"/>
    </source>
</evidence>
<keyword evidence="3" id="KW-1185">Reference proteome</keyword>
<protein>
    <submittedName>
        <fullName evidence="2">Uncharacterized protein</fullName>
    </submittedName>
</protein>
<sequence>MSSTDERDAMEGGGSGFQCPEDFECVAKSHKSATSDEDVELWLIKAPADFNPESLNSRRFPLSGYKMQKIKDGGVKKYYHMVASPGTDLSVQPLLQTEDKLVPAAPFQGVITMAEAHGDHTGVHSIPDRPPLSLPQGLKQRYRPFGALVPKKRKTARKSEISESAKKKKTK</sequence>
<dbReference type="Pfam" id="PF08208">
    <property type="entry name" value="RNA_polI_A34"/>
    <property type="match status" value="1"/>
</dbReference>
<dbReference type="EMBL" id="WNYA01002232">
    <property type="protein sequence ID" value="KAG8544483.1"/>
    <property type="molecule type" value="Genomic_DNA"/>
</dbReference>
<accession>A0AAV6ZF33</accession>
<gene>
    <name evidence="2" type="ORF">GDO81_022413</name>
</gene>
<reference evidence="2" key="1">
    <citation type="thesis" date="2020" institute="ProQuest LLC" country="789 East Eisenhower Parkway, Ann Arbor, MI, USA">
        <title>Comparative Genomics and Chromosome Evolution.</title>
        <authorList>
            <person name="Mudd A.B."/>
        </authorList>
    </citation>
    <scope>NUCLEOTIDE SEQUENCE</scope>
    <source>
        <strain evidence="2">237g6f4</strain>
        <tissue evidence="2">Blood</tissue>
    </source>
</reference>
<comment type="caution">
    <text evidence="2">The sequence shown here is derived from an EMBL/GenBank/DDBJ whole genome shotgun (WGS) entry which is preliminary data.</text>
</comment>
<proteinExistence type="predicted"/>
<name>A0AAV6ZF33_ENGPU</name>
<organism evidence="2 3">
    <name type="scientific">Engystomops pustulosus</name>
    <name type="common">Tungara frog</name>
    <name type="synonym">Physalaemus pustulosus</name>
    <dbReference type="NCBI Taxonomy" id="76066"/>
    <lineage>
        <taxon>Eukaryota</taxon>
        <taxon>Metazoa</taxon>
        <taxon>Chordata</taxon>
        <taxon>Craniata</taxon>
        <taxon>Vertebrata</taxon>
        <taxon>Euteleostomi</taxon>
        <taxon>Amphibia</taxon>
        <taxon>Batrachia</taxon>
        <taxon>Anura</taxon>
        <taxon>Neobatrachia</taxon>
        <taxon>Hyloidea</taxon>
        <taxon>Leptodactylidae</taxon>
        <taxon>Leiuperinae</taxon>
        <taxon>Engystomops</taxon>
    </lineage>
</organism>
<evidence type="ECO:0000256" key="1">
    <source>
        <dbReference type="SAM" id="MobiDB-lite"/>
    </source>
</evidence>
<dbReference type="InterPro" id="IPR013240">
    <property type="entry name" value="DNA-dir_RNA_pol1_su_RPA34"/>
</dbReference>
<dbReference type="GO" id="GO:0006360">
    <property type="term" value="P:transcription by RNA polymerase I"/>
    <property type="evidence" value="ECO:0007669"/>
    <property type="project" value="InterPro"/>
</dbReference>
<dbReference type="Gene3D" id="6.20.250.70">
    <property type="match status" value="1"/>
</dbReference>